<dbReference type="RefSeq" id="WP_344659516.1">
    <property type="nucleotide sequence ID" value="NZ_BAAAQM010000029.1"/>
</dbReference>
<evidence type="ECO:0000313" key="3">
    <source>
        <dbReference type="Proteomes" id="UP001499854"/>
    </source>
</evidence>
<dbReference type="PANTHER" id="PTHR42879:SF6">
    <property type="entry name" value="NADPH-DEPENDENT REDUCTASE BACG"/>
    <property type="match status" value="1"/>
</dbReference>
<keyword evidence="3" id="KW-1185">Reference proteome</keyword>
<dbReference type="PRINTS" id="PR00081">
    <property type="entry name" value="GDHRDH"/>
</dbReference>
<reference evidence="2 3" key="1">
    <citation type="journal article" date="2019" name="Int. J. Syst. Evol. Microbiol.">
        <title>The Global Catalogue of Microorganisms (GCM) 10K type strain sequencing project: providing services to taxonomists for standard genome sequencing and annotation.</title>
        <authorList>
            <consortium name="The Broad Institute Genomics Platform"/>
            <consortium name="The Broad Institute Genome Sequencing Center for Infectious Disease"/>
            <person name="Wu L."/>
            <person name="Ma J."/>
        </authorList>
    </citation>
    <scope>NUCLEOTIDE SEQUENCE [LARGE SCALE GENOMIC DNA]</scope>
    <source>
        <strain evidence="2 3">JCM 16013</strain>
    </source>
</reference>
<dbReference type="Pfam" id="PF13561">
    <property type="entry name" value="adh_short_C2"/>
    <property type="match status" value="1"/>
</dbReference>
<comment type="caution">
    <text evidence="2">The sequence shown here is derived from an EMBL/GenBank/DDBJ whole genome shotgun (WGS) entry which is preliminary data.</text>
</comment>
<dbReference type="InterPro" id="IPR036291">
    <property type="entry name" value="NAD(P)-bd_dom_sf"/>
</dbReference>
<dbReference type="PANTHER" id="PTHR42879">
    <property type="entry name" value="3-OXOACYL-(ACYL-CARRIER-PROTEIN) REDUCTASE"/>
    <property type="match status" value="1"/>
</dbReference>
<dbReference type="InterPro" id="IPR002347">
    <property type="entry name" value="SDR_fam"/>
</dbReference>
<dbReference type="SUPFAM" id="SSF51735">
    <property type="entry name" value="NAD(P)-binding Rossmann-fold domains"/>
    <property type="match status" value="1"/>
</dbReference>
<proteinExistence type="inferred from homology"/>
<dbReference type="Gene3D" id="3.40.50.720">
    <property type="entry name" value="NAD(P)-binding Rossmann-like Domain"/>
    <property type="match status" value="1"/>
</dbReference>
<sequence>MDLGISGKTALVCASTSGLGRAVATALAHEGADVIVSGRRSELARDIAARLPSAVGIGADLLDPLGPERLVEAATAAFGPIDILILNGPGPRPAPVTAIEPHELRDAVDTLVTPHHRLSALTVPTMRQRGWGRVLAIGSSAVVTPIGDLSLSGIGRTALAAYLKMLATEAAPDGVTVNMLLPGRIATDRVARLDTARAAEHGWDVAAERAASVAGIPAGRYGTPEEFARVAAFLCSGNASYVTGTAVRCDGGQAPVL</sequence>
<accession>A0ABN2S9U7</accession>
<gene>
    <name evidence="2" type="ORF">GCM10009838_49800</name>
</gene>
<organism evidence="2 3">
    <name type="scientific">Catenulispora subtropica</name>
    <dbReference type="NCBI Taxonomy" id="450798"/>
    <lineage>
        <taxon>Bacteria</taxon>
        <taxon>Bacillati</taxon>
        <taxon>Actinomycetota</taxon>
        <taxon>Actinomycetes</taxon>
        <taxon>Catenulisporales</taxon>
        <taxon>Catenulisporaceae</taxon>
        <taxon>Catenulispora</taxon>
    </lineage>
</organism>
<evidence type="ECO:0000313" key="2">
    <source>
        <dbReference type="EMBL" id="GAA1982354.1"/>
    </source>
</evidence>
<dbReference type="InterPro" id="IPR050259">
    <property type="entry name" value="SDR"/>
</dbReference>
<dbReference type="EMBL" id="BAAAQM010000029">
    <property type="protein sequence ID" value="GAA1982354.1"/>
    <property type="molecule type" value="Genomic_DNA"/>
</dbReference>
<name>A0ABN2S9U7_9ACTN</name>
<evidence type="ECO:0000256" key="1">
    <source>
        <dbReference type="ARBA" id="ARBA00006484"/>
    </source>
</evidence>
<protein>
    <submittedName>
        <fullName evidence="2">SDR family oxidoreductase</fullName>
    </submittedName>
</protein>
<comment type="similarity">
    <text evidence="1">Belongs to the short-chain dehydrogenases/reductases (SDR) family.</text>
</comment>
<dbReference type="Proteomes" id="UP001499854">
    <property type="component" value="Unassembled WGS sequence"/>
</dbReference>